<dbReference type="GO" id="GO:0000271">
    <property type="term" value="P:polysaccharide biosynthetic process"/>
    <property type="evidence" value="ECO:0007669"/>
    <property type="project" value="InterPro"/>
</dbReference>
<comment type="similarity">
    <text evidence="1 4">Belongs to the UDP-glucose/GDP-mannose dehydrogenase family.</text>
</comment>
<evidence type="ECO:0000256" key="3">
    <source>
        <dbReference type="ARBA" id="ARBA00023027"/>
    </source>
</evidence>
<evidence type="ECO:0000256" key="2">
    <source>
        <dbReference type="ARBA" id="ARBA00023002"/>
    </source>
</evidence>
<dbReference type="OrthoDB" id="5193947at2"/>
<dbReference type="RefSeq" id="WP_088978934.1">
    <property type="nucleotide sequence ID" value="NZ_LT607753.1"/>
</dbReference>
<evidence type="ECO:0000256" key="4">
    <source>
        <dbReference type="PIRNR" id="PIRNR000124"/>
    </source>
</evidence>
<dbReference type="Proteomes" id="UP000198215">
    <property type="component" value="Chromosome I"/>
</dbReference>
<dbReference type="InterPro" id="IPR036220">
    <property type="entry name" value="UDP-Glc/GDP-Man_DH_C_sf"/>
</dbReference>
<dbReference type="SUPFAM" id="SSF52413">
    <property type="entry name" value="UDP-glucose/GDP-mannose dehydrogenase C-terminal domain"/>
    <property type="match status" value="1"/>
</dbReference>
<evidence type="ECO:0000259" key="5">
    <source>
        <dbReference type="SMART" id="SM00984"/>
    </source>
</evidence>
<dbReference type="Gene3D" id="3.40.50.720">
    <property type="entry name" value="NAD(P)-binding Rossmann-like Domain"/>
    <property type="match status" value="2"/>
</dbReference>
<dbReference type="SUPFAM" id="SSF48179">
    <property type="entry name" value="6-phosphogluconate dehydrogenase C-terminal domain-like"/>
    <property type="match status" value="1"/>
</dbReference>
<protein>
    <submittedName>
        <fullName evidence="6">UDP-N-acetyl-D-mannosaminuronic acid dehydrogenase</fullName>
    </submittedName>
</protein>
<proteinExistence type="inferred from homology"/>
<dbReference type="PIRSF" id="PIRSF500136">
    <property type="entry name" value="UDP_ManNAc_DH"/>
    <property type="match status" value="1"/>
</dbReference>
<dbReference type="GO" id="GO:0016628">
    <property type="term" value="F:oxidoreductase activity, acting on the CH-CH group of donors, NAD or NADP as acceptor"/>
    <property type="evidence" value="ECO:0007669"/>
    <property type="project" value="InterPro"/>
</dbReference>
<evidence type="ECO:0000256" key="1">
    <source>
        <dbReference type="ARBA" id="ARBA00006601"/>
    </source>
</evidence>
<evidence type="ECO:0000313" key="7">
    <source>
        <dbReference type="Proteomes" id="UP000198215"/>
    </source>
</evidence>
<dbReference type="InterPro" id="IPR001732">
    <property type="entry name" value="UDP-Glc/GDP-Man_DH_N"/>
</dbReference>
<dbReference type="SMART" id="SM00984">
    <property type="entry name" value="UDPG_MGDP_dh_C"/>
    <property type="match status" value="1"/>
</dbReference>
<reference evidence="7" key="1">
    <citation type="submission" date="2016-06" db="EMBL/GenBank/DDBJ databases">
        <authorList>
            <person name="Varghese N."/>
            <person name="Submissions Spin"/>
        </authorList>
    </citation>
    <scope>NUCLEOTIDE SEQUENCE [LARGE SCALE GENOMIC DNA]</scope>
    <source>
        <strain evidence="7">DSM 45161</strain>
    </source>
</reference>
<dbReference type="InterPro" id="IPR036291">
    <property type="entry name" value="NAD(P)-bd_dom_sf"/>
</dbReference>
<dbReference type="NCBIfam" id="TIGR03026">
    <property type="entry name" value="NDP-sugDHase"/>
    <property type="match status" value="1"/>
</dbReference>
<dbReference type="Pfam" id="PF00984">
    <property type="entry name" value="UDPG_MGDP_dh"/>
    <property type="match status" value="1"/>
</dbReference>
<feature type="domain" description="UDP-glucose/GDP-mannose dehydrogenase C-terminal" evidence="5">
    <location>
        <begin position="319"/>
        <end position="422"/>
    </location>
</feature>
<dbReference type="Pfam" id="PF03720">
    <property type="entry name" value="UDPG_MGDP_dh_C"/>
    <property type="match status" value="1"/>
</dbReference>
<dbReference type="GO" id="GO:0051287">
    <property type="term" value="F:NAD binding"/>
    <property type="evidence" value="ECO:0007669"/>
    <property type="project" value="InterPro"/>
</dbReference>
<name>A0A1C5K1W9_9ACTN</name>
<dbReference type="SUPFAM" id="SSF51735">
    <property type="entry name" value="NAD(P)-binding Rossmann-fold domains"/>
    <property type="match status" value="1"/>
</dbReference>
<dbReference type="InterPro" id="IPR014027">
    <property type="entry name" value="UDP-Glc/GDP-Man_DH_C"/>
</dbReference>
<dbReference type="PIRSF" id="PIRSF000124">
    <property type="entry name" value="UDPglc_GDPman_dh"/>
    <property type="match status" value="1"/>
</dbReference>
<dbReference type="InterPro" id="IPR014026">
    <property type="entry name" value="UDP-Glc/GDP-Man_DH_dimer"/>
</dbReference>
<keyword evidence="7" id="KW-1185">Reference proteome</keyword>
<dbReference type="PANTHER" id="PTHR43491">
    <property type="entry name" value="UDP-N-ACETYL-D-MANNOSAMINE DEHYDROGENASE"/>
    <property type="match status" value="1"/>
</dbReference>
<dbReference type="GO" id="GO:0016616">
    <property type="term" value="F:oxidoreductase activity, acting on the CH-OH group of donors, NAD or NADP as acceptor"/>
    <property type="evidence" value="ECO:0007669"/>
    <property type="project" value="InterPro"/>
</dbReference>
<sequence length="448" mass="47713">MNPHSEPGPVAVIGLGYVGLTLAVSLAREGTPVIGVEADPAVRAALAQRRSVLFEPGVDDLLATLPADRFTVTDRLPDTPVRAIVICVGTAVDPHTRRPDLRHLEAAVEQIAAHVDEETLVVLRSTVPVGTTRSLVLARLRARGIAHPLLAVCPERTIQGRALAELAALPQVIGGLDERSARRAADLLGRLAPDQVIVSGPEAAEMVKLVCNAHTDLIYGFGNEMALMAHSLGVDAHEVIDAANLRYPRPDLSRPGFVGGSCLTKDPYLLMHAADRAGYHPPMVAAARAVNERLPLFAVEQLLDGLATAGRDAAQARVLVCGIAYKGSPETDDIRGSAAVEVARALRGRVAQLRGHDFVVAPERIGRAGFTPVGLDDGLTDVDAVLLLVDHPGYRQALSRRVLRERLRPPAVVFDMWGVLAEELAGADDIDYRRLGVPGRTRGTPVAV</sequence>
<dbReference type="PANTHER" id="PTHR43491:SF2">
    <property type="entry name" value="UDP-N-ACETYL-D-MANNOSAMINE DEHYDROGENASE"/>
    <property type="match status" value="1"/>
</dbReference>
<dbReference type="AlphaFoldDB" id="A0A1C5K1W9"/>
<gene>
    <name evidence="6" type="ORF">GA0070614_5888</name>
</gene>
<evidence type="ECO:0000313" key="6">
    <source>
        <dbReference type="EMBL" id="SCG76296.1"/>
    </source>
</evidence>
<dbReference type="Pfam" id="PF03721">
    <property type="entry name" value="UDPG_MGDP_dh_N"/>
    <property type="match status" value="1"/>
</dbReference>
<dbReference type="InterPro" id="IPR017476">
    <property type="entry name" value="UDP-Glc/GDP-Man"/>
</dbReference>
<keyword evidence="3" id="KW-0520">NAD</keyword>
<keyword evidence="2" id="KW-0560">Oxidoreductase</keyword>
<dbReference type="InterPro" id="IPR028359">
    <property type="entry name" value="UDP_ManNAc/GlcNAc_DH"/>
</dbReference>
<organism evidence="6 7">
    <name type="scientific">Micromonospora coxensis</name>
    <dbReference type="NCBI Taxonomy" id="356852"/>
    <lineage>
        <taxon>Bacteria</taxon>
        <taxon>Bacillati</taxon>
        <taxon>Actinomycetota</taxon>
        <taxon>Actinomycetes</taxon>
        <taxon>Micromonosporales</taxon>
        <taxon>Micromonosporaceae</taxon>
        <taxon>Micromonospora</taxon>
    </lineage>
</organism>
<dbReference type="InterPro" id="IPR008927">
    <property type="entry name" value="6-PGluconate_DH-like_C_sf"/>
</dbReference>
<dbReference type="EMBL" id="LT607753">
    <property type="protein sequence ID" value="SCG76296.1"/>
    <property type="molecule type" value="Genomic_DNA"/>
</dbReference>
<accession>A0A1C5K1W9</accession>